<dbReference type="PANTHER" id="PTHR34847:SF1">
    <property type="entry name" value="NODULATION PROTEIN U"/>
    <property type="match status" value="1"/>
</dbReference>
<dbReference type="InterPro" id="IPR038152">
    <property type="entry name" value="Carbam_trans_C_sf"/>
</dbReference>
<keyword evidence="6" id="KW-1185">Reference proteome</keyword>
<evidence type="ECO:0008006" key="7">
    <source>
        <dbReference type="Google" id="ProtNLM"/>
    </source>
</evidence>
<protein>
    <recommendedName>
        <fullName evidence="7">Nodulation protein</fullName>
    </recommendedName>
</protein>
<dbReference type="InterPro" id="IPR003696">
    <property type="entry name" value="Carbtransf_dom"/>
</dbReference>
<dbReference type="Proteomes" id="UP000426246">
    <property type="component" value="Chromosome"/>
</dbReference>
<dbReference type="InterPro" id="IPR026935">
    <property type="entry name" value="BtrH_N"/>
</dbReference>
<reference evidence="6" key="1">
    <citation type="submission" date="2018-11" db="EMBL/GenBank/DDBJ databases">
        <title>Complete genome sequence of Paenibacillus sp. ML311-T8.</title>
        <authorList>
            <person name="Nam Y.-D."/>
            <person name="Kang J."/>
            <person name="Chung W.-H."/>
            <person name="Park Y.S."/>
        </authorList>
    </citation>
    <scope>NUCLEOTIDE SEQUENCE [LARGE SCALE GENOMIC DNA]</scope>
    <source>
        <strain evidence="6">ML311-T8</strain>
    </source>
</reference>
<evidence type="ECO:0000256" key="1">
    <source>
        <dbReference type="ARBA" id="ARBA00006129"/>
    </source>
</evidence>
<dbReference type="Pfam" id="PF14399">
    <property type="entry name" value="BtrH_N"/>
    <property type="match status" value="1"/>
</dbReference>
<dbReference type="Pfam" id="PF02543">
    <property type="entry name" value="Carbam_trans_N"/>
    <property type="match status" value="1"/>
</dbReference>
<evidence type="ECO:0000259" key="3">
    <source>
        <dbReference type="Pfam" id="PF14399"/>
    </source>
</evidence>
<evidence type="ECO:0000259" key="4">
    <source>
        <dbReference type="Pfam" id="PF16861"/>
    </source>
</evidence>
<dbReference type="InterPro" id="IPR031730">
    <property type="entry name" value="Carbam_trans_C"/>
</dbReference>
<feature type="domain" description="Carbamoyltransferase" evidence="2">
    <location>
        <begin position="32"/>
        <end position="343"/>
    </location>
</feature>
<evidence type="ECO:0000259" key="2">
    <source>
        <dbReference type="Pfam" id="PF02543"/>
    </source>
</evidence>
<feature type="domain" description="Carbamoyltransferase C-terminal" evidence="4">
    <location>
        <begin position="398"/>
        <end position="569"/>
    </location>
</feature>
<dbReference type="GO" id="GO:0003824">
    <property type="term" value="F:catalytic activity"/>
    <property type="evidence" value="ECO:0007669"/>
    <property type="project" value="InterPro"/>
</dbReference>
<dbReference type="Pfam" id="PF16861">
    <property type="entry name" value="Carbam_trans_C"/>
    <property type="match status" value="1"/>
</dbReference>
<gene>
    <name evidence="5" type="ORF">EHS13_15205</name>
</gene>
<accession>A0A6B8RL26</accession>
<organism evidence="5 6">
    <name type="scientific">Paenibacillus psychroresistens</name>
    <dbReference type="NCBI Taxonomy" id="1778678"/>
    <lineage>
        <taxon>Bacteria</taxon>
        <taxon>Bacillati</taxon>
        <taxon>Bacillota</taxon>
        <taxon>Bacilli</taxon>
        <taxon>Bacillales</taxon>
        <taxon>Paenibacillaceae</taxon>
        <taxon>Paenibacillus</taxon>
    </lineage>
</organism>
<evidence type="ECO:0000313" key="6">
    <source>
        <dbReference type="Proteomes" id="UP000426246"/>
    </source>
</evidence>
<dbReference type="SUPFAM" id="SSF53067">
    <property type="entry name" value="Actin-like ATPase domain"/>
    <property type="match status" value="1"/>
</dbReference>
<dbReference type="AlphaFoldDB" id="A0A6B8RL26"/>
<dbReference type="Gene3D" id="3.30.420.40">
    <property type="match status" value="2"/>
</dbReference>
<evidence type="ECO:0000313" key="5">
    <source>
        <dbReference type="EMBL" id="QGQ96126.1"/>
    </source>
</evidence>
<feature type="domain" description="Butirosin biosynthesis protein H N-terminal" evidence="3">
    <location>
        <begin position="744"/>
        <end position="822"/>
    </location>
</feature>
<sequence length="1023" mass="116902">MIWGDKIMKILGIGGGLDRIHEYNYEFPIGMAHDSAAVLLVDGKIVAGIEEERLNRIKHTNKSPVKSMRFCLEQGQINIREINKFAVYGSEKFMNFTLQQNYLEHSGGKLAYEDVRTLVRAMIRNEFEYDVDPSQIVFVPHHVAHAASSFFMSGFEESLIMTIDGQGDGVSSMLFHGNNNSMEPLATVYQSDSLGFFYLNVIKFIGYSMFDEYKVMGLAPYGQPRKYKSLFKRFYSLLPEGSYKIHTEQIHLLFAMGSPRKKGEPFTQVHKDIAASLQASLEEIVFHCLSHYKEKTGLSRLCLAGGVAHNCTLNGKIAYSAMFEEVFIQPAAHDAGSVLGAALQVYHTECPEAQKNKLEHVYWGKDIGTDDSVVKVLQQWSSFIEFEKKDDIEDVASQLISEGMVLGWVQGRSEFGPRALGNRSIIADPRPAENKEIINAMVKKREGYRPFAPSVLEEEAGEYFELPPGNIELLYMIHVLKVKEIHRQQLGAITHMDGTARVQTVSQRTNPRYWKLIRSFQEKTGIPLVLNTSFNNHAEPIIDSVQDAIVCYLTTGLHYLVIGNYLIRRKQTDLMEALNNGEIIPSIPPHVRIYKTDQSAGLGPFIPTFQIGHNYSKEFNRKISSGLYPYLLEMDGATSLNNIIQRIGTLSSENRESIMVELINLWSERMITITPAVKVIVKRIIIENIAPFNDIYYKSCLYNSLFPAVFHFNKSIAPFLINDVIVYDITESVEGPQCLIEYLPNKSLEEMLEDVGISYKGDRYADNLLKKVISAINQGRPVLFWVDCFDISIRADTFHKKHLPHTILVYGYDEETQILHIIEHKQSENLSYARRTIPMADIQKAYDGFHEHFHRHNPIMETYYEFYLKAGASAGQELTTQSESSLYLELLLRKLPNIQSGLEKLKLFLEWFSQQIIEKRTPSIPYTTQLLEKLNSLISAKQVELYKFSLLFHNHENLKSLLKQILGDWVAIRAVIAKYYYSNKYNPELFQGLQGSLKRIYISEIEYYQKLHNLSEWNGGNSK</sequence>
<dbReference type="PANTHER" id="PTHR34847">
    <property type="entry name" value="NODULATION PROTEIN U"/>
    <property type="match status" value="1"/>
</dbReference>
<dbReference type="InterPro" id="IPR051338">
    <property type="entry name" value="NodU/CmcH_Carbamoyltrnsfr"/>
</dbReference>
<dbReference type="KEGG" id="ppsc:EHS13_15205"/>
<proteinExistence type="inferred from homology"/>
<comment type="similarity">
    <text evidence="1">Belongs to the NodU/CmcH family.</text>
</comment>
<dbReference type="CDD" id="cd24099">
    <property type="entry name" value="ASKHA_NBD_NovN-like_N"/>
    <property type="match status" value="1"/>
</dbReference>
<dbReference type="EMBL" id="CP034235">
    <property type="protein sequence ID" value="QGQ96126.1"/>
    <property type="molecule type" value="Genomic_DNA"/>
</dbReference>
<dbReference type="InterPro" id="IPR043129">
    <property type="entry name" value="ATPase_NBD"/>
</dbReference>
<dbReference type="Gene3D" id="3.90.870.20">
    <property type="entry name" value="Carbamoyltransferase, C-terminal domain"/>
    <property type="match status" value="1"/>
</dbReference>
<name>A0A6B8RL26_9BACL</name>